<evidence type="ECO:0000313" key="1">
    <source>
        <dbReference type="EMBL" id="KAL2631094.1"/>
    </source>
</evidence>
<dbReference type="EMBL" id="JBHFFA010000004">
    <property type="protein sequence ID" value="KAL2631094.1"/>
    <property type="molecule type" value="Genomic_DNA"/>
</dbReference>
<reference evidence="1 2" key="1">
    <citation type="submission" date="2024-09" db="EMBL/GenBank/DDBJ databases">
        <title>Chromosome-scale assembly of Riccia fluitans.</title>
        <authorList>
            <person name="Paukszto L."/>
            <person name="Sawicki J."/>
            <person name="Karawczyk K."/>
            <person name="Piernik-Szablinska J."/>
            <person name="Szczecinska M."/>
            <person name="Mazdziarz M."/>
        </authorList>
    </citation>
    <scope>NUCLEOTIDE SEQUENCE [LARGE SCALE GENOMIC DNA]</scope>
    <source>
        <strain evidence="1">Rf_01</strain>
        <tissue evidence="1">Aerial parts of the thallus</tissue>
    </source>
</reference>
<protein>
    <submittedName>
        <fullName evidence="1">Uncharacterized protein</fullName>
    </submittedName>
</protein>
<comment type="caution">
    <text evidence="1">The sequence shown here is derived from an EMBL/GenBank/DDBJ whole genome shotgun (WGS) entry which is preliminary data.</text>
</comment>
<dbReference type="AlphaFoldDB" id="A0ABD1YKZ1"/>
<evidence type="ECO:0000313" key="2">
    <source>
        <dbReference type="Proteomes" id="UP001605036"/>
    </source>
</evidence>
<name>A0ABD1YKZ1_9MARC</name>
<gene>
    <name evidence="1" type="ORF">R1flu_015780</name>
</gene>
<sequence length="112" mass="12587">MRQVYGNEARHVMSKTMFTLLMEHAPTKKKVDLMVFYEGHQMYKASLVSLLVGNPTSLKDCLTRIKQSVYLNGMKPKSRVDGVQVCIMDIGSDCMVLFDGPDNLVSNRSQGL</sequence>
<proteinExistence type="predicted"/>
<organism evidence="1 2">
    <name type="scientific">Riccia fluitans</name>
    <dbReference type="NCBI Taxonomy" id="41844"/>
    <lineage>
        <taxon>Eukaryota</taxon>
        <taxon>Viridiplantae</taxon>
        <taxon>Streptophyta</taxon>
        <taxon>Embryophyta</taxon>
        <taxon>Marchantiophyta</taxon>
        <taxon>Marchantiopsida</taxon>
        <taxon>Marchantiidae</taxon>
        <taxon>Marchantiales</taxon>
        <taxon>Ricciaceae</taxon>
        <taxon>Riccia</taxon>
    </lineage>
</organism>
<keyword evidence="2" id="KW-1185">Reference proteome</keyword>
<dbReference type="Proteomes" id="UP001605036">
    <property type="component" value="Unassembled WGS sequence"/>
</dbReference>
<accession>A0ABD1YKZ1</accession>